<comment type="function">
    <text evidence="9">Involved in the metabolic adaptation in response to environmental changes. Catalyzes the reversible formation of succinate and glyoxylate from isocitrate, a key step of the glyoxylate cycle, which operates as an anaplerotic route for replenishing the tricarboxylic acid cycle during growth on fatty acid substrates.</text>
</comment>
<organism evidence="14 15">
    <name type="scientific">Waddlia chondrophila (strain ATCC VR-1470 / WSU 86-1044)</name>
    <dbReference type="NCBI Taxonomy" id="716544"/>
    <lineage>
        <taxon>Bacteria</taxon>
        <taxon>Pseudomonadati</taxon>
        <taxon>Chlamydiota</taxon>
        <taxon>Chlamydiia</taxon>
        <taxon>Parachlamydiales</taxon>
        <taxon>Waddliaceae</taxon>
        <taxon>Waddlia</taxon>
    </lineage>
</organism>
<protein>
    <recommendedName>
        <fullName evidence="4 10">Isocitrate lyase</fullName>
        <ecNumber evidence="3 10">4.1.3.1</ecNumber>
    </recommendedName>
</protein>
<comment type="similarity">
    <text evidence="2">Belongs to the isocitrate lyase/PEP mutase superfamily. Isocitrate lyase family.</text>
</comment>
<reference evidence="14 15" key="1">
    <citation type="journal article" date="2010" name="PLoS ONE">
        <title>The Waddlia genome: a window into chlamydial biology.</title>
        <authorList>
            <person name="Bertelli C."/>
            <person name="Collyn F."/>
            <person name="Croxatto A."/>
            <person name="Ruckert C."/>
            <person name="Polkinghorne A."/>
            <person name="Kebbi-Beghdadi C."/>
            <person name="Goesmann A."/>
            <person name="Vaughan L."/>
            <person name="Greub G."/>
        </authorList>
    </citation>
    <scope>NUCLEOTIDE SEQUENCE [LARGE SCALE GENOMIC DNA]</scope>
    <source>
        <strain evidence="15">ATCC VR-1470 / WSU 86-1044</strain>
    </source>
</reference>
<dbReference type="HOGENOM" id="CLU_019214_2_0_0"/>
<dbReference type="PROSITE" id="PS00161">
    <property type="entry name" value="ISOCITRATE_LYASE"/>
    <property type="match status" value="1"/>
</dbReference>
<evidence type="ECO:0000256" key="11">
    <source>
        <dbReference type="PIRSR" id="PIRSR001362-1"/>
    </source>
</evidence>
<keyword evidence="5" id="KW-0329">Glyoxylate bypass</keyword>
<comment type="cofactor">
    <cofactor evidence="13">
        <name>Mg(2+)</name>
        <dbReference type="ChEBI" id="CHEBI:18420"/>
    </cofactor>
    <text evidence="13">Can also use Mn(2+) ion.</text>
</comment>
<feature type="active site" description="Proton acceptor" evidence="11">
    <location>
        <position position="187"/>
    </location>
</feature>
<dbReference type="GO" id="GO:0004451">
    <property type="term" value="F:isocitrate lyase activity"/>
    <property type="evidence" value="ECO:0007669"/>
    <property type="project" value="UniProtKB-UniRule"/>
</dbReference>
<dbReference type="GO" id="GO:0046872">
    <property type="term" value="F:metal ion binding"/>
    <property type="evidence" value="ECO:0007669"/>
    <property type="project" value="UniProtKB-KW"/>
</dbReference>
<dbReference type="KEGG" id="wch:wcw_0719"/>
<accession>D6YVC5</accession>
<dbReference type="NCBIfam" id="TIGR01346">
    <property type="entry name" value="isocit_lyase"/>
    <property type="match status" value="1"/>
</dbReference>
<dbReference type="eggNOG" id="COG2224">
    <property type="taxonomic scope" value="Bacteria"/>
</dbReference>
<dbReference type="PANTHER" id="PTHR21631">
    <property type="entry name" value="ISOCITRATE LYASE/MALATE SYNTHASE"/>
    <property type="match status" value="1"/>
</dbReference>
<evidence type="ECO:0000256" key="1">
    <source>
        <dbReference type="ARBA" id="ARBA00004793"/>
    </source>
</evidence>
<keyword evidence="6" id="KW-0816">Tricarboxylic acid cycle</keyword>
<dbReference type="AlphaFoldDB" id="D6YVC5"/>
<name>D6YVC5_WADCW</name>
<feature type="binding site" evidence="12">
    <location>
        <begin position="309"/>
        <end position="313"/>
    </location>
    <ligand>
        <name>substrate</name>
    </ligand>
</feature>
<proteinExistence type="inferred from homology"/>
<dbReference type="Gene3D" id="3.20.20.60">
    <property type="entry name" value="Phosphoenolpyruvate-binding domains"/>
    <property type="match status" value="1"/>
</dbReference>
<dbReference type="GO" id="GO:0006097">
    <property type="term" value="P:glyoxylate cycle"/>
    <property type="evidence" value="ECO:0007669"/>
    <property type="project" value="UniProtKB-KW"/>
</dbReference>
<keyword evidence="7 14" id="KW-0456">Lyase</keyword>
<gene>
    <name evidence="14" type="primary">aceA</name>
    <name evidence="14" type="ordered locus">wcw_0719</name>
</gene>
<evidence type="ECO:0000256" key="6">
    <source>
        <dbReference type="ARBA" id="ARBA00022532"/>
    </source>
</evidence>
<evidence type="ECO:0000256" key="13">
    <source>
        <dbReference type="PIRSR" id="PIRSR001362-3"/>
    </source>
</evidence>
<comment type="pathway">
    <text evidence="1">Carbohydrate metabolism; glyoxylate cycle; (S)-malate from isocitrate: step 1/2.</text>
</comment>
<keyword evidence="15" id="KW-1185">Reference proteome</keyword>
<dbReference type="OrthoDB" id="8629576at2"/>
<dbReference type="FunFam" id="3.20.20.60:FF:000005">
    <property type="entry name" value="Isocitrate lyase"/>
    <property type="match status" value="1"/>
</dbReference>
<evidence type="ECO:0000313" key="14">
    <source>
        <dbReference type="EMBL" id="ADI38086.1"/>
    </source>
</evidence>
<evidence type="ECO:0000256" key="9">
    <source>
        <dbReference type="ARBA" id="ARBA00053855"/>
    </source>
</evidence>
<dbReference type="Pfam" id="PF00463">
    <property type="entry name" value="ICL"/>
    <property type="match status" value="2"/>
</dbReference>
<evidence type="ECO:0000256" key="5">
    <source>
        <dbReference type="ARBA" id="ARBA00022435"/>
    </source>
</evidence>
<evidence type="ECO:0000256" key="3">
    <source>
        <dbReference type="ARBA" id="ARBA00012909"/>
    </source>
</evidence>
<dbReference type="PANTHER" id="PTHR21631:SF3">
    <property type="entry name" value="BIFUNCTIONAL GLYOXYLATE CYCLE PROTEIN"/>
    <property type="match status" value="1"/>
</dbReference>
<dbReference type="InterPro" id="IPR015813">
    <property type="entry name" value="Pyrv/PenolPyrv_kinase-like_dom"/>
</dbReference>
<keyword evidence="13" id="KW-0460">Magnesium</keyword>
<dbReference type="InterPro" id="IPR018523">
    <property type="entry name" value="Isocitrate_lyase_ph_CS"/>
</dbReference>
<dbReference type="InterPro" id="IPR040442">
    <property type="entry name" value="Pyrv_kinase-like_dom_sf"/>
</dbReference>
<evidence type="ECO:0000256" key="8">
    <source>
        <dbReference type="ARBA" id="ARBA00023531"/>
    </source>
</evidence>
<dbReference type="RefSeq" id="WP_013181805.1">
    <property type="nucleotide sequence ID" value="NC_014225.1"/>
</dbReference>
<evidence type="ECO:0000256" key="7">
    <source>
        <dbReference type="ARBA" id="ARBA00023239"/>
    </source>
</evidence>
<evidence type="ECO:0000256" key="10">
    <source>
        <dbReference type="NCBIfam" id="TIGR01346"/>
    </source>
</evidence>
<dbReference type="GO" id="GO:0006099">
    <property type="term" value="P:tricarboxylic acid cycle"/>
    <property type="evidence" value="ECO:0007669"/>
    <property type="project" value="UniProtKB-UniRule"/>
</dbReference>
<dbReference type="EC" id="4.1.3.1" evidence="3 10"/>
<evidence type="ECO:0000256" key="4">
    <source>
        <dbReference type="ARBA" id="ARBA00017446"/>
    </source>
</evidence>
<feature type="binding site" evidence="12">
    <location>
        <position position="224"/>
    </location>
    <ligand>
        <name>substrate</name>
    </ligand>
</feature>
<dbReference type="Proteomes" id="UP000001505">
    <property type="component" value="Chromosome"/>
</dbReference>
<evidence type="ECO:0000256" key="2">
    <source>
        <dbReference type="ARBA" id="ARBA00005704"/>
    </source>
</evidence>
<dbReference type="STRING" id="716544.wcw_0719"/>
<feature type="binding site" evidence="12">
    <location>
        <begin position="88"/>
        <end position="90"/>
    </location>
    <ligand>
        <name>substrate</name>
    </ligand>
</feature>
<comment type="catalytic activity">
    <reaction evidence="8">
        <text>D-threo-isocitrate = glyoxylate + succinate</text>
        <dbReference type="Rhea" id="RHEA:13245"/>
        <dbReference type="ChEBI" id="CHEBI:15562"/>
        <dbReference type="ChEBI" id="CHEBI:30031"/>
        <dbReference type="ChEBI" id="CHEBI:36655"/>
        <dbReference type="EC" id="4.1.3.1"/>
    </reaction>
</comment>
<dbReference type="PIRSF" id="PIRSF001362">
    <property type="entry name" value="Isocit_lyase"/>
    <property type="match status" value="1"/>
</dbReference>
<dbReference type="InterPro" id="IPR006254">
    <property type="entry name" value="Isocitrate_lyase"/>
</dbReference>
<feature type="binding site" evidence="12">
    <location>
        <position position="343"/>
    </location>
    <ligand>
        <name>substrate</name>
    </ligand>
</feature>
<dbReference type="SUPFAM" id="SSF51621">
    <property type="entry name" value="Phosphoenolpyruvate/pyruvate domain"/>
    <property type="match status" value="1"/>
</dbReference>
<keyword evidence="13" id="KW-0479">Metal-binding</keyword>
<dbReference type="InterPro" id="IPR039556">
    <property type="entry name" value="ICL/PEPM"/>
</dbReference>
<feature type="binding site" evidence="12">
    <location>
        <begin position="188"/>
        <end position="189"/>
    </location>
    <ligand>
        <name>substrate</name>
    </ligand>
</feature>
<evidence type="ECO:0000256" key="12">
    <source>
        <dbReference type="PIRSR" id="PIRSR001362-2"/>
    </source>
</evidence>
<dbReference type="EMBL" id="CP001928">
    <property type="protein sequence ID" value="ADI38086.1"/>
    <property type="molecule type" value="Genomic_DNA"/>
</dbReference>
<dbReference type="CDD" id="cd00377">
    <property type="entry name" value="ICL_PEPM"/>
    <property type="match status" value="1"/>
</dbReference>
<sequence length="427" mass="47524">MYTKEDVASLEKEWETSPRWKGVVRQYSAEQVIKLQGSIAIDYPLARIGAEKLWNLLESETFVRALGALSGNQAVQMVQAGLKAIYASGWQVAADANDALQTYPDQSLYPVQSMPHLIRRINNALKRADQIQHMQNKVNGDWFVPIIADAEAGFGGNLNTFELIKAMIEAGSAAIHLEDQLSSQKKCGHMGGKVLVSGDAFIEKLMAARLAADVMGIPTLIIARTDAHSAKLIRSDSYSVDRPFLTGERSVEGFHYIEGGIPYAIARGLDFAPYCDLVWCETSTPDLGEAREFAQGIHEKYPGKWLAYNCSPSFNWKAKLDDRSIRDFQEKLGEIGYKFQFVTLAGFHTLNASMFDLARQYKEEGMAAYSRFQEREFELERQGGFSAIKHQQFVGAGYFDMVTMTLSQGQSSTTALAGSTEEEQFNL</sequence>
<evidence type="ECO:0000313" key="15">
    <source>
        <dbReference type="Proteomes" id="UP000001505"/>
    </source>
</evidence>
<dbReference type="NCBIfam" id="NF011645">
    <property type="entry name" value="PRK15063.1"/>
    <property type="match status" value="1"/>
</dbReference>
<feature type="binding site" evidence="13">
    <location>
        <position position="149"/>
    </location>
    <ligand>
        <name>Mg(2+)</name>
        <dbReference type="ChEBI" id="CHEBI:18420"/>
    </ligand>
</feature>